<dbReference type="EMBL" id="UINC01008404">
    <property type="protein sequence ID" value="SVA37820.1"/>
    <property type="molecule type" value="Genomic_DNA"/>
</dbReference>
<dbReference type="SUPFAM" id="SSF53323">
    <property type="entry name" value="Pyruvate-ferredoxin oxidoreductase, PFOR, domain III"/>
    <property type="match status" value="1"/>
</dbReference>
<evidence type="ECO:0000256" key="1">
    <source>
        <dbReference type="ARBA" id="ARBA00023002"/>
    </source>
</evidence>
<dbReference type="InterPro" id="IPR052554">
    <property type="entry name" value="2-oxoglutarate_synth_KorC"/>
</dbReference>
<dbReference type="AlphaFoldDB" id="A0A381VBT8"/>
<feature type="domain" description="Pyruvate/ketoisovalerate oxidoreductase catalytic" evidence="2">
    <location>
        <begin position="16"/>
        <end position="134"/>
    </location>
</feature>
<organism evidence="3">
    <name type="scientific">marine metagenome</name>
    <dbReference type="NCBI Taxonomy" id="408172"/>
    <lineage>
        <taxon>unclassified sequences</taxon>
        <taxon>metagenomes</taxon>
        <taxon>ecological metagenomes</taxon>
    </lineage>
</organism>
<feature type="non-terminal residue" evidence="3">
    <location>
        <position position="134"/>
    </location>
</feature>
<accession>A0A381VBT8</accession>
<protein>
    <recommendedName>
        <fullName evidence="2">Pyruvate/ketoisovalerate oxidoreductase catalytic domain-containing protein</fullName>
    </recommendedName>
</protein>
<reference evidence="3" key="1">
    <citation type="submission" date="2018-05" db="EMBL/GenBank/DDBJ databases">
        <authorList>
            <person name="Lanie J.A."/>
            <person name="Ng W.-L."/>
            <person name="Kazmierczak K.M."/>
            <person name="Andrzejewski T.M."/>
            <person name="Davidsen T.M."/>
            <person name="Wayne K.J."/>
            <person name="Tettelin H."/>
            <person name="Glass J.I."/>
            <person name="Rusch D."/>
            <person name="Podicherti R."/>
            <person name="Tsui H.-C.T."/>
            <person name="Winkler M.E."/>
        </authorList>
    </citation>
    <scope>NUCLEOTIDE SEQUENCE</scope>
</reference>
<name>A0A381VBT8_9ZZZZ</name>
<dbReference type="PANTHER" id="PTHR42730:SF1">
    <property type="entry name" value="2-OXOGLUTARATE SYNTHASE SUBUNIT KORC"/>
    <property type="match status" value="1"/>
</dbReference>
<dbReference type="GO" id="GO:0016903">
    <property type="term" value="F:oxidoreductase activity, acting on the aldehyde or oxo group of donors"/>
    <property type="evidence" value="ECO:0007669"/>
    <property type="project" value="InterPro"/>
</dbReference>
<keyword evidence="1" id="KW-0560">Oxidoreductase</keyword>
<dbReference type="InterPro" id="IPR002869">
    <property type="entry name" value="Pyrv_flavodox_OxRed_cen"/>
</dbReference>
<dbReference type="Gene3D" id="3.40.920.10">
    <property type="entry name" value="Pyruvate-ferredoxin oxidoreductase, PFOR, domain III"/>
    <property type="match status" value="1"/>
</dbReference>
<sequence length="134" mass="14349">MSTDQFDLSIAIGGAAGQGIATPGGILAQIITRRGLHLNAYNAYQSIVRGGHIFLTIRISDQKIETHGDRLDVLVCLNQDTMDRHLGLIGPGGHVIFSGDKIKAGDPKPDVQLCPLPVAEISNKSRNKVIQNTI</sequence>
<evidence type="ECO:0000259" key="2">
    <source>
        <dbReference type="Pfam" id="PF01558"/>
    </source>
</evidence>
<dbReference type="Pfam" id="PF01558">
    <property type="entry name" value="POR"/>
    <property type="match status" value="1"/>
</dbReference>
<dbReference type="InterPro" id="IPR019752">
    <property type="entry name" value="Pyrv/ketoisovalerate_OxRed_cat"/>
</dbReference>
<proteinExistence type="predicted"/>
<evidence type="ECO:0000313" key="3">
    <source>
        <dbReference type="EMBL" id="SVA37820.1"/>
    </source>
</evidence>
<gene>
    <name evidence="3" type="ORF">METZ01_LOCUS90674</name>
</gene>
<dbReference type="PANTHER" id="PTHR42730">
    <property type="entry name" value="2-OXOGLUTARATE SYNTHASE SUBUNIT KORC"/>
    <property type="match status" value="1"/>
</dbReference>